<comment type="subcellular location">
    <subcellularLocation>
        <location evidence="1">Membrane</location>
        <topology evidence="1">Multi-pass membrane protein</topology>
    </subcellularLocation>
</comment>
<evidence type="ECO:0000313" key="9">
    <source>
        <dbReference type="Proteomes" id="UP000499080"/>
    </source>
</evidence>
<feature type="transmembrane region" description="Helical" evidence="7">
    <location>
        <begin position="212"/>
        <end position="234"/>
    </location>
</feature>
<keyword evidence="9" id="KW-1185">Reference proteome</keyword>
<dbReference type="InterPro" id="IPR002259">
    <property type="entry name" value="Eqnu_transpt"/>
</dbReference>
<evidence type="ECO:0000256" key="7">
    <source>
        <dbReference type="SAM" id="Phobius"/>
    </source>
</evidence>
<feature type="non-terminal residue" evidence="8">
    <location>
        <position position="268"/>
    </location>
</feature>
<evidence type="ECO:0000256" key="2">
    <source>
        <dbReference type="ARBA" id="ARBA00007965"/>
    </source>
</evidence>
<dbReference type="PANTHER" id="PTHR10332">
    <property type="entry name" value="EQUILIBRATIVE NUCLEOSIDE TRANSPORTER"/>
    <property type="match status" value="1"/>
</dbReference>
<protein>
    <recommendedName>
        <fullName evidence="10">Equilibrative nucleoside transporter 3</fullName>
    </recommendedName>
</protein>
<evidence type="ECO:0008006" key="10">
    <source>
        <dbReference type="Google" id="ProtNLM"/>
    </source>
</evidence>
<evidence type="ECO:0000256" key="6">
    <source>
        <dbReference type="ARBA" id="ARBA00023136"/>
    </source>
</evidence>
<dbReference type="OrthoDB" id="6471544at2759"/>
<evidence type="ECO:0000256" key="3">
    <source>
        <dbReference type="ARBA" id="ARBA00022448"/>
    </source>
</evidence>
<evidence type="ECO:0000256" key="5">
    <source>
        <dbReference type="ARBA" id="ARBA00022989"/>
    </source>
</evidence>
<keyword evidence="4 7" id="KW-0812">Transmembrane</keyword>
<dbReference type="PANTHER" id="PTHR10332:SF88">
    <property type="entry name" value="EQUILIBRATIVE NUCLEOSIDE TRANSPORTER 1, ISOFORM A"/>
    <property type="match status" value="1"/>
</dbReference>
<comment type="similarity">
    <text evidence="2">Belongs to the SLC29A/ENT transporter (TC 2.A.57) family.</text>
</comment>
<keyword evidence="3" id="KW-0813">Transport</keyword>
<comment type="caution">
    <text evidence="8">The sequence shown here is derived from an EMBL/GenBank/DDBJ whole genome shotgun (WGS) entry which is preliminary data.</text>
</comment>
<dbReference type="EMBL" id="BGPR01003811">
    <property type="protein sequence ID" value="GBM92688.1"/>
    <property type="molecule type" value="Genomic_DNA"/>
</dbReference>
<keyword evidence="6 7" id="KW-0472">Membrane</keyword>
<dbReference type="AlphaFoldDB" id="A0A4Y2JT50"/>
<keyword evidence="5 7" id="KW-1133">Transmembrane helix</keyword>
<sequence length="268" mass="30723">MAVWSAAKAWDRIPTTTMKNAWHNLWPATIFYEDEENVDTNFKGFQISKEKAEIFELLECVKSRGQEIAKDDTFEVLHCDDKAPTVCQLTDAKICSMVLMNSNTSVSDSEESEEETQAEDKMPIDSLVEVLNTAIKGLEQRDFISESDIMVIHKIKEKYKIVYLTFGLLGIGTLLPWNFFITANDYWMYKFRSTLNKSCIDHHNKTDLQATFTSYLALSNNVPYVLFLIICTLYNNRFSKLFRVLAPLVILFLLFGIVTACVEIDTDS</sequence>
<proteinExistence type="inferred from homology"/>
<feature type="transmembrane region" description="Helical" evidence="7">
    <location>
        <begin position="161"/>
        <end position="181"/>
    </location>
</feature>
<name>A0A4Y2JT50_ARAVE</name>
<dbReference type="GO" id="GO:0005337">
    <property type="term" value="F:nucleoside transmembrane transporter activity"/>
    <property type="evidence" value="ECO:0007669"/>
    <property type="project" value="InterPro"/>
</dbReference>
<evidence type="ECO:0000313" key="8">
    <source>
        <dbReference type="EMBL" id="GBM92688.1"/>
    </source>
</evidence>
<gene>
    <name evidence="8" type="ORF">AVEN_39962_1</name>
</gene>
<evidence type="ECO:0000256" key="4">
    <source>
        <dbReference type="ARBA" id="ARBA00022692"/>
    </source>
</evidence>
<organism evidence="8 9">
    <name type="scientific">Araneus ventricosus</name>
    <name type="common">Orbweaver spider</name>
    <name type="synonym">Epeira ventricosa</name>
    <dbReference type="NCBI Taxonomy" id="182803"/>
    <lineage>
        <taxon>Eukaryota</taxon>
        <taxon>Metazoa</taxon>
        <taxon>Ecdysozoa</taxon>
        <taxon>Arthropoda</taxon>
        <taxon>Chelicerata</taxon>
        <taxon>Arachnida</taxon>
        <taxon>Araneae</taxon>
        <taxon>Araneomorphae</taxon>
        <taxon>Entelegynae</taxon>
        <taxon>Araneoidea</taxon>
        <taxon>Araneidae</taxon>
        <taxon>Araneus</taxon>
    </lineage>
</organism>
<feature type="transmembrane region" description="Helical" evidence="7">
    <location>
        <begin position="241"/>
        <end position="260"/>
    </location>
</feature>
<dbReference type="Proteomes" id="UP000499080">
    <property type="component" value="Unassembled WGS sequence"/>
</dbReference>
<reference evidence="8 9" key="1">
    <citation type="journal article" date="2019" name="Sci. Rep.">
        <title>Orb-weaving spider Araneus ventricosus genome elucidates the spidroin gene catalogue.</title>
        <authorList>
            <person name="Kono N."/>
            <person name="Nakamura H."/>
            <person name="Ohtoshi R."/>
            <person name="Moran D.A.P."/>
            <person name="Shinohara A."/>
            <person name="Yoshida Y."/>
            <person name="Fujiwara M."/>
            <person name="Mori M."/>
            <person name="Tomita M."/>
            <person name="Arakawa K."/>
        </authorList>
    </citation>
    <scope>NUCLEOTIDE SEQUENCE [LARGE SCALE GENOMIC DNA]</scope>
</reference>
<accession>A0A4Y2JT50</accession>
<evidence type="ECO:0000256" key="1">
    <source>
        <dbReference type="ARBA" id="ARBA00004141"/>
    </source>
</evidence>
<dbReference type="GO" id="GO:0005886">
    <property type="term" value="C:plasma membrane"/>
    <property type="evidence" value="ECO:0007669"/>
    <property type="project" value="TreeGrafter"/>
</dbReference>